<feature type="compositionally biased region" description="Acidic residues" evidence="3">
    <location>
        <begin position="154"/>
        <end position="172"/>
    </location>
</feature>
<proteinExistence type="inferred from homology"/>
<dbReference type="PANTHER" id="PTHR21250">
    <property type="entry name" value="PRE-RRNA-PROCESSING PROTEIN TSR2 HOMOLOG"/>
    <property type="match status" value="1"/>
</dbReference>
<keyword evidence="5" id="KW-1185">Reference proteome</keyword>
<comment type="caution">
    <text evidence="4">The sequence shown here is derived from an EMBL/GenBank/DDBJ whole genome shotgun (WGS) entry which is preliminary data.</text>
</comment>
<evidence type="ECO:0000256" key="3">
    <source>
        <dbReference type="SAM" id="MobiDB-lite"/>
    </source>
</evidence>
<evidence type="ECO:0000256" key="2">
    <source>
        <dbReference type="ARBA" id="ARBA00022552"/>
    </source>
</evidence>
<dbReference type="Pfam" id="PF10273">
    <property type="entry name" value="WGG"/>
    <property type="match status" value="1"/>
</dbReference>
<dbReference type="RefSeq" id="XP_066653983.1">
    <property type="nucleotide sequence ID" value="XM_066803189.1"/>
</dbReference>
<reference evidence="4 5" key="1">
    <citation type="submission" date="2024-04" db="EMBL/GenBank/DDBJ databases">
        <title>Phyllosticta paracitricarpa is synonymous to the EU quarantine fungus P. citricarpa based on phylogenomic analyses.</title>
        <authorList>
            <consortium name="Lawrence Berkeley National Laboratory"/>
            <person name="Van ingen-buijs V.A."/>
            <person name="Van westerhoven A.C."/>
            <person name="Haridas S."/>
            <person name="Skiadas P."/>
            <person name="Martin F."/>
            <person name="Groenewald J.Z."/>
            <person name="Crous P.W."/>
            <person name="Seidl M.F."/>
        </authorList>
    </citation>
    <scope>NUCLEOTIDE SEQUENCE [LARGE SCALE GENOMIC DNA]</scope>
    <source>
        <strain evidence="4 5">CPC 17464</strain>
    </source>
</reference>
<keyword evidence="2" id="KW-0698">rRNA processing</keyword>
<accession>A0ABR1LJ52</accession>
<evidence type="ECO:0000256" key="1">
    <source>
        <dbReference type="ARBA" id="ARBA00006524"/>
    </source>
</evidence>
<dbReference type="InterPro" id="IPR019398">
    <property type="entry name" value="Pre-rRNA_process_TSR2"/>
</dbReference>
<protein>
    <submittedName>
        <fullName evidence="4">Pre-rRNA-processing protein TSR2-domain-containing protein</fullName>
    </submittedName>
</protein>
<feature type="region of interest" description="Disordered" evidence="3">
    <location>
        <begin position="148"/>
        <end position="205"/>
    </location>
</feature>
<dbReference type="EMBL" id="JBBPEH010000008">
    <property type="protein sequence ID" value="KAK7535258.1"/>
    <property type="molecule type" value="Genomic_DNA"/>
</dbReference>
<dbReference type="GeneID" id="92036095"/>
<gene>
    <name evidence="4" type="ORF">J3D65DRAFT_669350</name>
</gene>
<sequence>MSASNTNGPVSAATNSSPAHQLKSERFGQGIWFALQAWPALTVAIQSQFGGPDGADKRDWLAGAIQDILENDPDTDQLDIETVLLQVMEDEFEVRLEDESEVLVAATIVKLKDEVTQGKFDTVDAMERRWRERRGKGPNLGNIQVVQEGGVNDATDDSDLEVYGDEDEDATMEDAPQLVPAAPKEKSEPEVDEDGFTKVVGKKKR</sequence>
<feature type="compositionally biased region" description="Polar residues" evidence="3">
    <location>
        <begin position="1"/>
        <end position="19"/>
    </location>
</feature>
<dbReference type="Proteomes" id="UP001360953">
    <property type="component" value="Unassembled WGS sequence"/>
</dbReference>
<evidence type="ECO:0000313" key="5">
    <source>
        <dbReference type="Proteomes" id="UP001360953"/>
    </source>
</evidence>
<name>A0ABR1LJ52_9PEZI</name>
<feature type="region of interest" description="Disordered" evidence="3">
    <location>
        <begin position="1"/>
        <end position="21"/>
    </location>
</feature>
<evidence type="ECO:0000313" key="4">
    <source>
        <dbReference type="EMBL" id="KAK7535258.1"/>
    </source>
</evidence>
<organism evidence="4 5">
    <name type="scientific">Phyllosticta citribraziliensis</name>
    <dbReference type="NCBI Taxonomy" id="989973"/>
    <lineage>
        <taxon>Eukaryota</taxon>
        <taxon>Fungi</taxon>
        <taxon>Dikarya</taxon>
        <taxon>Ascomycota</taxon>
        <taxon>Pezizomycotina</taxon>
        <taxon>Dothideomycetes</taxon>
        <taxon>Dothideomycetes incertae sedis</taxon>
        <taxon>Botryosphaeriales</taxon>
        <taxon>Phyllostictaceae</taxon>
        <taxon>Phyllosticta</taxon>
    </lineage>
</organism>
<comment type="similarity">
    <text evidence="1">Belongs to the TSR2 family.</text>
</comment>